<evidence type="ECO:0000256" key="1">
    <source>
        <dbReference type="ARBA" id="ARBA00023242"/>
    </source>
</evidence>
<dbReference type="VEuPathDB" id="FungiDB:FVEG_16963"/>
<dbReference type="PANTHER" id="PTHR37534">
    <property type="entry name" value="TRANSCRIPTIONAL ACTIVATOR PROTEIN UGA3"/>
    <property type="match status" value="1"/>
</dbReference>
<dbReference type="GO" id="GO:0045944">
    <property type="term" value="P:positive regulation of transcription by RNA polymerase II"/>
    <property type="evidence" value="ECO:0007669"/>
    <property type="project" value="TreeGrafter"/>
</dbReference>
<accession>W7MLC4</accession>
<name>W7MLC4_GIBM7</name>
<keyword evidence="5" id="KW-1185">Reference proteome</keyword>
<keyword evidence="1" id="KW-0539">Nucleus</keyword>
<dbReference type="GeneID" id="30073839"/>
<evidence type="ECO:0000259" key="3">
    <source>
        <dbReference type="PROSITE" id="PS50048"/>
    </source>
</evidence>
<evidence type="ECO:0000313" key="4">
    <source>
        <dbReference type="EMBL" id="EWG52288.1"/>
    </source>
</evidence>
<dbReference type="PANTHER" id="PTHR37534:SF7">
    <property type="entry name" value="TRANSCRIPTIONAL ACTIVATOR PROTEIN UGA3"/>
    <property type="match status" value="1"/>
</dbReference>
<dbReference type="AlphaFoldDB" id="W7MLC4"/>
<dbReference type="KEGG" id="fvr:FVEG_16963"/>
<feature type="domain" description="Zn(2)-C6 fungal-type" evidence="3">
    <location>
        <begin position="27"/>
        <end position="57"/>
    </location>
</feature>
<dbReference type="Gene3D" id="4.10.240.10">
    <property type="entry name" value="Zn(2)-C6 fungal-type DNA-binding domain"/>
    <property type="match status" value="1"/>
</dbReference>
<dbReference type="EMBL" id="CM000586">
    <property type="protein sequence ID" value="EWG52288.1"/>
    <property type="molecule type" value="Genomic_DNA"/>
</dbReference>
<dbReference type="GO" id="GO:0000976">
    <property type="term" value="F:transcription cis-regulatory region binding"/>
    <property type="evidence" value="ECO:0007669"/>
    <property type="project" value="TreeGrafter"/>
</dbReference>
<dbReference type="STRING" id="334819.W7MLC4"/>
<protein>
    <recommendedName>
        <fullName evidence="3">Zn(2)-C6 fungal-type domain-containing protein</fullName>
    </recommendedName>
</protein>
<dbReference type="InterPro" id="IPR036864">
    <property type="entry name" value="Zn2-C6_fun-type_DNA-bd_sf"/>
</dbReference>
<dbReference type="SUPFAM" id="SSF57701">
    <property type="entry name" value="Zn2/Cys6 DNA-binding domain"/>
    <property type="match status" value="1"/>
</dbReference>
<dbReference type="PROSITE" id="PS00463">
    <property type="entry name" value="ZN2_CY6_FUNGAL_1"/>
    <property type="match status" value="1"/>
</dbReference>
<dbReference type="Proteomes" id="UP000009096">
    <property type="component" value="Chromosome 9"/>
</dbReference>
<dbReference type="GO" id="GO:0005634">
    <property type="term" value="C:nucleus"/>
    <property type="evidence" value="ECO:0007669"/>
    <property type="project" value="TreeGrafter"/>
</dbReference>
<proteinExistence type="predicted"/>
<reference evidence="4 5" key="1">
    <citation type="journal article" date="2010" name="Nature">
        <title>Comparative genomics reveals mobile pathogenicity chromosomes in Fusarium.</title>
        <authorList>
            <person name="Ma L.J."/>
            <person name="van der Does H.C."/>
            <person name="Borkovich K.A."/>
            <person name="Coleman J.J."/>
            <person name="Daboussi M.J."/>
            <person name="Di Pietro A."/>
            <person name="Dufresne M."/>
            <person name="Freitag M."/>
            <person name="Grabherr M."/>
            <person name="Henrissat B."/>
            <person name="Houterman P.M."/>
            <person name="Kang S."/>
            <person name="Shim W.B."/>
            <person name="Woloshuk C."/>
            <person name="Xie X."/>
            <person name="Xu J.R."/>
            <person name="Antoniw J."/>
            <person name="Baker S.E."/>
            <person name="Bluhm B.H."/>
            <person name="Breakspear A."/>
            <person name="Brown D.W."/>
            <person name="Butchko R.A."/>
            <person name="Chapman S."/>
            <person name="Coulson R."/>
            <person name="Coutinho P.M."/>
            <person name="Danchin E.G."/>
            <person name="Diener A."/>
            <person name="Gale L.R."/>
            <person name="Gardiner D.M."/>
            <person name="Goff S."/>
            <person name="Hammond-Kosack K.E."/>
            <person name="Hilburn K."/>
            <person name="Hua-Van A."/>
            <person name="Jonkers W."/>
            <person name="Kazan K."/>
            <person name="Kodira C.D."/>
            <person name="Koehrsen M."/>
            <person name="Kumar L."/>
            <person name="Lee Y.H."/>
            <person name="Li L."/>
            <person name="Manners J.M."/>
            <person name="Miranda-Saavedra D."/>
            <person name="Mukherjee M."/>
            <person name="Park G."/>
            <person name="Park J."/>
            <person name="Park S.Y."/>
            <person name="Proctor R.H."/>
            <person name="Regev A."/>
            <person name="Ruiz-Roldan M.C."/>
            <person name="Sain D."/>
            <person name="Sakthikumar S."/>
            <person name="Sykes S."/>
            <person name="Schwartz D.C."/>
            <person name="Turgeon B.G."/>
            <person name="Wapinski I."/>
            <person name="Yoder O."/>
            <person name="Young S."/>
            <person name="Zeng Q."/>
            <person name="Zhou S."/>
            <person name="Galagan J."/>
            <person name="Cuomo C.A."/>
            <person name="Kistler H.C."/>
            <person name="Rep M."/>
        </authorList>
    </citation>
    <scope>NUCLEOTIDE SEQUENCE [LARGE SCALE GENOMIC DNA]</scope>
    <source>
        <strain evidence="5">M3125 / FGSC 7600</strain>
    </source>
</reference>
<dbReference type="PROSITE" id="PS50048">
    <property type="entry name" value="ZN2_CY6_FUNGAL_2"/>
    <property type="match status" value="1"/>
</dbReference>
<dbReference type="RefSeq" id="XP_018758479.1">
    <property type="nucleotide sequence ID" value="XM_018906198.1"/>
</dbReference>
<feature type="region of interest" description="Disordered" evidence="2">
    <location>
        <begin position="69"/>
        <end position="98"/>
    </location>
</feature>
<dbReference type="OrthoDB" id="1919336at2759"/>
<dbReference type="EMBL" id="DS022257">
    <property type="protein sequence ID" value="EWG52288.1"/>
    <property type="molecule type" value="Genomic_DNA"/>
</dbReference>
<dbReference type="CDD" id="cd00067">
    <property type="entry name" value="GAL4"/>
    <property type="match status" value="1"/>
</dbReference>
<evidence type="ECO:0000256" key="2">
    <source>
        <dbReference type="SAM" id="MobiDB-lite"/>
    </source>
</evidence>
<sequence>MFAQFELYSGGWVHAEKRVKHRRSPGGCIPCRNRRKKCDECRPICGSCLNPRVSCSWCGSSERRNQKFDVRAGEKSVSPQLENGSHDEASGPSTPSALGEELILQNGNRLSSPIHINNRGVFNECFQGLPSCSMTGLLEVLDQATSRLDQGREFSMLAQGFEALASSRSMLHAWLACSAITISQLQTSWRIHALQQHSDALKHLRLSTRSEESLT</sequence>
<gene>
    <name evidence="4" type="ORF">FVEG_16963</name>
</gene>
<dbReference type="InterPro" id="IPR001138">
    <property type="entry name" value="Zn2Cys6_DnaBD"/>
</dbReference>
<dbReference type="GO" id="GO:0000981">
    <property type="term" value="F:DNA-binding transcription factor activity, RNA polymerase II-specific"/>
    <property type="evidence" value="ECO:0007669"/>
    <property type="project" value="InterPro"/>
</dbReference>
<organism evidence="4 5">
    <name type="scientific">Gibberella moniliformis (strain M3125 / FGSC 7600)</name>
    <name type="common">Maize ear and stalk rot fungus</name>
    <name type="synonym">Fusarium verticillioides</name>
    <dbReference type="NCBI Taxonomy" id="334819"/>
    <lineage>
        <taxon>Eukaryota</taxon>
        <taxon>Fungi</taxon>
        <taxon>Dikarya</taxon>
        <taxon>Ascomycota</taxon>
        <taxon>Pezizomycotina</taxon>
        <taxon>Sordariomycetes</taxon>
        <taxon>Hypocreomycetidae</taxon>
        <taxon>Hypocreales</taxon>
        <taxon>Nectriaceae</taxon>
        <taxon>Fusarium</taxon>
        <taxon>Fusarium fujikuroi species complex</taxon>
    </lineage>
</organism>
<evidence type="ECO:0000313" key="5">
    <source>
        <dbReference type="Proteomes" id="UP000009096"/>
    </source>
</evidence>
<dbReference type="GO" id="GO:0008270">
    <property type="term" value="F:zinc ion binding"/>
    <property type="evidence" value="ECO:0007669"/>
    <property type="project" value="InterPro"/>
</dbReference>